<organism evidence="2">
    <name type="scientific">Diabrotica virgifera virgifera</name>
    <name type="common">western corn rootworm</name>
    <dbReference type="NCBI Taxonomy" id="50390"/>
    <lineage>
        <taxon>Eukaryota</taxon>
        <taxon>Metazoa</taxon>
        <taxon>Ecdysozoa</taxon>
        <taxon>Arthropoda</taxon>
        <taxon>Hexapoda</taxon>
        <taxon>Insecta</taxon>
        <taxon>Pterygota</taxon>
        <taxon>Neoptera</taxon>
        <taxon>Endopterygota</taxon>
        <taxon>Coleoptera</taxon>
        <taxon>Polyphaga</taxon>
        <taxon>Cucujiformia</taxon>
        <taxon>Chrysomeloidea</taxon>
        <taxon>Chrysomelidae</taxon>
        <taxon>Galerucinae</taxon>
        <taxon>Diabroticina</taxon>
        <taxon>Diabroticites</taxon>
        <taxon>Diabrotica</taxon>
    </lineage>
</organism>
<name>A0A6P7G5A1_DIAVI</name>
<protein>
    <submittedName>
        <fullName evidence="2">Uncharacterized protein LOC114337820</fullName>
    </submittedName>
</protein>
<dbReference type="RefSeq" id="XP_028144156.1">
    <property type="nucleotide sequence ID" value="XM_028288355.1"/>
</dbReference>
<dbReference type="AlphaFoldDB" id="A0A6P7G5A1"/>
<dbReference type="PANTHER" id="PTHR10773">
    <property type="entry name" value="DNA-DIRECTED RNA POLYMERASES I, II, AND III SUBUNIT RPABC2"/>
    <property type="match status" value="1"/>
</dbReference>
<evidence type="ECO:0000313" key="2">
    <source>
        <dbReference type="RefSeq" id="XP_028144156.1"/>
    </source>
</evidence>
<dbReference type="InParanoid" id="A0A6P7G5A1"/>
<sequence length="418" mass="48587">MKTSPSKYAPFGETTNKVYCGDQIDVLTCEESEVFEFTSNPSPSTCNSNHILETGCNSHVLPQIPTGEFILDAETGILKLVDVREIVDSNNCYLDEVSGLFLPNEPSGVLENFDIDDSSGSKSSETENVSKNRNKNKIQRVLGQKYNSRKRKCIADDNSKSKSYYDLHTGRSIKKQCLHSATAKFDRSFLCSLISEDRRQSLFKYFWSLGTWEAKKAYLKNLIRMRPVIRRRKECVPDNQHKNLAFDYFLPDDENIPIRVCKNFIMNTLDLQAETVTEWIKTLQAEQPATETNQDLRTRHQKRTTKTITTVTNKAEKQQSVKEWLNLLPKVSSHYCRAYTNRMYVEDTFESKAHMHRIYFICCQDNTKPKIAKGSSIWYWNQKSFHLQTSERPVRFVCFLQRRTFIRRRLQTSHSEKA</sequence>
<evidence type="ECO:0000256" key="1">
    <source>
        <dbReference type="SAM" id="MobiDB-lite"/>
    </source>
</evidence>
<accession>A0A6P7G5A1</accession>
<gene>
    <name evidence="2" type="primary">LOC114337820</name>
</gene>
<proteinExistence type="predicted"/>
<feature type="region of interest" description="Disordered" evidence="1">
    <location>
        <begin position="113"/>
        <end position="135"/>
    </location>
</feature>
<reference evidence="2" key="1">
    <citation type="submission" date="2025-08" db="UniProtKB">
        <authorList>
            <consortium name="RefSeq"/>
        </authorList>
    </citation>
    <scope>IDENTIFICATION</scope>
    <source>
        <tissue evidence="2">Whole insect</tissue>
    </source>
</reference>
<dbReference type="PANTHER" id="PTHR10773:SF19">
    <property type="match status" value="1"/>
</dbReference>